<gene>
    <name evidence="1" type="ORF">E2C01_077480</name>
</gene>
<reference evidence="1 2" key="1">
    <citation type="submission" date="2019-05" db="EMBL/GenBank/DDBJ databases">
        <title>Another draft genome of Portunus trituberculatus and its Hox gene families provides insights of decapod evolution.</title>
        <authorList>
            <person name="Jeong J.-H."/>
            <person name="Song I."/>
            <person name="Kim S."/>
            <person name="Choi T."/>
            <person name="Kim D."/>
            <person name="Ryu S."/>
            <person name="Kim W."/>
        </authorList>
    </citation>
    <scope>NUCLEOTIDE SEQUENCE [LARGE SCALE GENOMIC DNA]</scope>
    <source>
        <tissue evidence="1">Muscle</tissue>
    </source>
</reference>
<keyword evidence="2" id="KW-1185">Reference proteome</keyword>
<protein>
    <submittedName>
        <fullName evidence="1">Uncharacterized protein</fullName>
    </submittedName>
</protein>
<accession>A0A5B7IM84</accession>
<name>A0A5B7IM84_PORTR</name>
<comment type="caution">
    <text evidence="1">The sequence shown here is derived from an EMBL/GenBank/DDBJ whole genome shotgun (WGS) entry which is preliminary data.</text>
</comment>
<sequence>MDELLKAKVYRNYTSEAHVTARESLLARQLNEYSLRRKVVLQGIRCLQLRVACCVRGVSPRHVPEIVPLRALFAGAATNTPVGSLERC</sequence>
<evidence type="ECO:0000313" key="2">
    <source>
        <dbReference type="Proteomes" id="UP000324222"/>
    </source>
</evidence>
<proteinExistence type="predicted"/>
<dbReference type="EMBL" id="VSRR010060769">
    <property type="protein sequence ID" value="MPC82797.1"/>
    <property type="molecule type" value="Genomic_DNA"/>
</dbReference>
<dbReference type="Proteomes" id="UP000324222">
    <property type="component" value="Unassembled WGS sequence"/>
</dbReference>
<evidence type="ECO:0000313" key="1">
    <source>
        <dbReference type="EMBL" id="MPC82797.1"/>
    </source>
</evidence>
<dbReference type="AlphaFoldDB" id="A0A5B7IM84"/>
<organism evidence="1 2">
    <name type="scientific">Portunus trituberculatus</name>
    <name type="common">Swimming crab</name>
    <name type="synonym">Neptunus trituberculatus</name>
    <dbReference type="NCBI Taxonomy" id="210409"/>
    <lineage>
        <taxon>Eukaryota</taxon>
        <taxon>Metazoa</taxon>
        <taxon>Ecdysozoa</taxon>
        <taxon>Arthropoda</taxon>
        <taxon>Crustacea</taxon>
        <taxon>Multicrustacea</taxon>
        <taxon>Malacostraca</taxon>
        <taxon>Eumalacostraca</taxon>
        <taxon>Eucarida</taxon>
        <taxon>Decapoda</taxon>
        <taxon>Pleocyemata</taxon>
        <taxon>Brachyura</taxon>
        <taxon>Eubrachyura</taxon>
        <taxon>Portunoidea</taxon>
        <taxon>Portunidae</taxon>
        <taxon>Portuninae</taxon>
        <taxon>Portunus</taxon>
    </lineage>
</organism>